<dbReference type="InterPro" id="IPR011049">
    <property type="entry name" value="Serralysin-like_metalloprot_C"/>
</dbReference>
<feature type="domain" description="Methyl-accepting transducer" evidence="7">
    <location>
        <begin position="240"/>
        <end position="510"/>
    </location>
</feature>
<dbReference type="PANTHER" id="PTHR43077:SF5">
    <property type="entry name" value="PHAGE INFECTION PROTEIN"/>
    <property type="match status" value="1"/>
</dbReference>
<keyword evidence="5" id="KW-0807">Transducer</keyword>
<evidence type="ECO:0000256" key="2">
    <source>
        <dbReference type="ARBA" id="ARBA00022692"/>
    </source>
</evidence>
<comment type="subcellular location">
    <subcellularLocation>
        <location evidence="1">Membrane</location>
        <topology evidence="1">Multi-pass membrane protein</topology>
    </subcellularLocation>
</comment>
<protein>
    <submittedName>
        <fullName evidence="8">YhgE/Pip family protein</fullName>
    </submittedName>
</protein>
<dbReference type="Gene3D" id="1.10.287.950">
    <property type="entry name" value="Methyl-accepting chemotaxis protein"/>
    <property type="match status" value="1"/>
</dbReference>
<evidence type="ECO:0000256" key="3">
    <source>
        <dbReference type="ARBA" id="ARBA00022989"/>
    </source>
</evidence>
<keyword evidence="3 6" id="KW-1133">Transmembrane helix</keyword>
<comment type="caution">
    <text evidence="8">The sequence shown here is derived from an EMBL/GenBank/DDBJ whole genome shotgun (WGS) entry which is preliminary data.</text>
</comment>
<dbReference type="PROSITE" id="PS50111">
    <property type="entry name" value="CHEMOTAXIS_TRANSDUC_2"/>
    <property type="match status" value="1"/>
</dbReference>
<name>A0ABW2QB17_9MICO</name>
<feature type="transmembrane region" description="Helical" evidence="6">
    <location>
        <begin position="654"/>
        <end position="687"/>
    </location>
</feature>
<evidence type="ECO:0000313" key="8">
    <source>
        <dbReference type="EMBL" id="MFC7404775.1"/>
    </source>
</evidence>
<sequence length="701" mass="67954">MSATTATARKPGRRPGTVIALILLPLVVLGVLLAALWQPQERLDTVRAAIVNHDEPVQVEGQTVPLGRQLASGLVGGGDGDVAGGGTSADGATNYTWEITDAEHATAGLADGTYGAVVTIPEDFSAAATSYSGEGTPHQATIDVATPEGGRILDDALAQVVAGTATDVLSQTLTETYVENLLVGFTTLNEQLGEAAGGAAELAGGTEGAADGAAELADGAAQLAEGAAGAGQGAEELAGGADELASGSSELAGGAQQVADGVAGSAQGAHELADGMDEWAAGSEQLAGGTEQLAGGLQQLSDEVSGARQGVDEMTQQYGWLLDTVAPLVRQAAEDCASGEETPVACEDVQAASDLIEGAQSGTHPLAQLDGALQQMSSSADQLATGMGQSAAGARELAGGGEDLAVGLEQLAGGASGVATGADELASGSGDLAEGVGGLASGVGELATGTDELATGTDGLATGLSDLADGTGELADGIGQAAEQVPSYDNAADVASVAAQPVAGPGDDIGSGASGPLFVALSLWLGALVLFVVLPAVPARTFGSTHGIVRLALSALRLPAAIGALTGAAAGLVLAGVQGLGVGGWVGLAVVGALVSVAFVAVNQSLVAALGYAGSGLSVVVAIVMLATGVVSTAPPILLTARDVLPGGPAVDALSAVVFSGVGGLAGAVAVLVLWALVGVAVTTLAVRSRRRVRAAQLLAA</sequence>
<reference evidence="9" key="1">
    <citation type="journal article" date="2019" name="Int. J. Syst. Evol. Microbiol.">
        <title>The Global Catalogue of Microorganisms (GCM) 10K type strain sequencing project: providing services to taxonomists for standard genome sequencing and annotation.</title>
        <authorList>
            <consortium name="The Broad Institute Genomics Platform"/>
            <consortium name="The Broad Institute Genome Sequencing Center for Infectious Disease"/>
            <person name="Wu L."/>
            <person name="Ma J."/>
        </authorList>
    </citation>
    <scope>NUCLEOTIDE SEQUENCE [LARGE SCALE GENOMIC DNA]</scope>
    <source>
        <strain evidence="9">JCM 1490</strain>
    </source>
</reference>
<evidence type="ECO:0000313" key="9">
    <source>
        <dbReference type="Proteomes" id="UP001596455"/>
    </source>
</evidence>
<dbReference type="SUPFAM" id="SSF101967">
    <property type="entry name" value="Adhesin YadA, collagen-binding domain"/>
    <property type="match status" value="1"/>
</dbReference>
<accession>A0ABW2QB17</accession>
<keyword evidence="2 6" id="KW-0812">Transmembrane</keyword>
<evidence type="ECO:0000256" key="5">
    <source>
        <dbReference type="PROSITE-ProRule" id="PRU00284"/>
    </source>
</evidence>
<feature type="transmembrane region" description="Helical" evidence="6">
    <location>
        <begin position="18"/>
        <end position="37"/>
    </location>
</feature>
<evidence type="ECO:0000259" key="7">
    <source>
        <dbReference type="PROSITE" id="PS50111"/>
    </source>
</evidence>
<dbReference type="InterPro" id="IPR017500">
    <property type="entry name" value="Phage_infect_YhgE_N"/>
</dbReference>
<dbReference type="InterPro" id="IPR023908">
    <property type="entry name" value="xxxLxxG_rpt"/>
</dbReference>
<dbReference type="RefSeq" id="WP_382392491.1">
    <property type="nucleotide sequence ID" value="NZ_JBHTCQ010000001.1"/>
</dbReference>
<organism evidence="8 9">
    <name type="scientific">Georgenia alba</name>
    <dbReference type="NCBI Taxonomy" id="2233858"/>
    <lineage>
        <taxon>Bacteria</taxon>
        <taxon>Bacillati</taxon>
        <taxon>Actinomycetota</taxon>
        <taxon>Actinomycetes</taxon>
        <taxon>Micrococcales</taxon>
        <taxon>Bogoriellaceae</taxon>
        <taxon>Georgenia</taxon>
    </lineage>
</organism>
<dbReference type="InterPro" id="IPR004089">
    <property type="entry name" value="MCPsignal_dom"/>
</dbReference>
<dbReference type="NCBIfam" id="TIGR03061">
    <property type="entry name" value="pip_yhgE_Nterm"/>
    <property type="match status" value="1"/>
</dbReference>
<keyword evidence="9" id="KW-1185">Reference proteome</keyword>
<dbReference type="Gene3D" id="2.150.10.10">
    <property type="entry name" value="Serralysin-like metalloprotease, C-terminal"/>
    <property type="match status" value="1"/>
</dbReference>
<dbReference type="Proteomes" id="UP001596455">
    <property type="component" value="Unassembled WGS sequence"/>
</dbReference>
<gene>
    <name evidence="8" type="ORF">ACFQQL_06600</name>
</gene>
<proteinExistence type="predicted"/>
<dbReference type="PANTHER" id="PTHR43077">
    <property type="entry name" value="TRANSPORT PERMEASE YVFS-RELATED"/>
    <property type="match status" value="1"/>
</dbReference>
<feature type="transmembrane region" description="Helical" evidence="6">
    <location>
        <begin position="558"/>
        <end position="577"/>
    </location>
</feature>
<dbReference type="InterPro" id="IPR051328">
    <property type="entry name" value="T7SS_ABC-Transporter"/>
</dbReference>
<feature type="transmembrane region" description="Helical" evidence="6">
    <location>
        <begin position="609"/>
        <end position="634"/>
    </location>
</feature>
<dbReference type="NCBIfam" id="TIGR03057">
    <property type="entry name" value="xxxLxxG_by_4"/>
    <property type="match status" value="4"/>
</dbReference>
<feature type="transmembrane region" description="Helical" evidence="6">
    <location>
        <begin position="583"/>
        <end position="602"/>
    </location>
</feature>
<feature type="transmembrane region" description="Helical" evidence="6">
    <location>
        <begin position="517"/>
        <end position="537"/>
    </location>
</feature>
<dbReference type="SUPFAM" id="SSF58104">
    <property type="entry name" value="Methyl-accepting chemotaxis protein (MCP) signaling domain"/>
    <property type="match status" value="1"/>
</dbReference>
<evidence type="ECO:0000256" key="1">
    <source>
        <dbReference type="ARBA" id="ARBA00004141"/>
    </source>
</evidence>
<evidence type="ECO:0000256" key="4">
    <source>
        <dbReference type="ARBA" id="ARBA00023136"/>
    </source>
</evidence>
<keyword evidence="4 6" id="KW-0472">Membrane</keyword>
<dbReference type="EMBL" id="JBHTCQ010000001">
    <property type="protein sequence ID" value="MFC7404775.1"/>
    <property type="molecule type" value="Genomic_DNA"/>
</dbReference>
<evidence type="ECO:0000256" key="6">
    <source>
        <dbReference type="SAM" id="Phobius"/>
    </source>
</evidence>